<protein>
    <submittedName>
        <fullName evidence="3">RsmD family RNA methyltransferase</fullName>
    </submittedName>
</protein>
<dbReference type="GO" id="GO:0032259">
    <property type="term" value="P:methylation"/>
    <property type="evidence" value="ECO:0007669"/>
    <property type="project" value="UniProtKB-KW"/>
</dbReference>
<keyword evidence="1 3" id="KW-0489">Methyltransferase</keyword>
<comment type="caution">
    <text evidence="3">The sequence shown here is derived from an EMBL/GenBank/DDBJ whole genome shotgun (WGS) entry which is preliminary data.</text>
</comment>
<dbReference type="InterPro" id="IPR004398">
    <property type="entry name" value="RNA_MeTrfase_RsmD"/>
</dbReference>
<evidence type="ECO:0000256" key="2">
    <source>
        <dbReference type="ARBA" id="ARBA00022679"/>
    </source>
</evidence>
<organism evidence="3 4">
    <name type="scientific">Aequorivita aurantiaca</name>
    <dbReference type="NCBI Taxonomy" id="3053356"/>
    <lineage>
        <taxon>Bacteria</taxon>
        <taxon>Pseudomonadati</taxon>
        <taxon>Bacteroidota</taxon>
        <taxon>Flavobacteriia</taxon>
        <taxon>Flavobacteriales</taxon>
        <taxon>Flavobacteriaceae</taxon>
        <taxon>Aequorivita</taxon>
    </lineage>
</organism>
<dbReference type="CDD" id="cd02440">
    <property type="entry name" value="AdoMet_MTases"/>
    <property type="match status" value="1"/>
</dbReference>
<dbReference type="Proteomes" id="UP001244787">
    <property type="component" value="Unassembled WGS sequence"/>
</dbReference>
<evidence type="ECO:0000313" key="4">
    <source>
        <dbReference type="Proteomes" id="UP001244787"/>
    </source>
</evidence>
<dbReference type="RefSeq" id="WP_290253706.1">
    <property type="nucleotide sequence ID" value="NZ_JAUGQQ010000002.1"/>
</dbReference>
<accession>A0ABT8DEN5</accession>
<dbReference type="SUPFAM" id="SSF53335">
    <property type="entry name" value="S-adenosyl-L-methionine-dependent methyltransferases"/>
    <property type="match status" value="1"/>
</dbReference>
<dbReference type="GO" id="GO:0008168">
    <property type="term" value="F:methyltransferase activity"/>
    <property type="evidence" value="ECO:0007669"/>
    <property type="project" value="UniProtKB-KW"/>
</dbReference>
<dbReference type="InterPro" id="IPR002052">
    <property type="entry name" value="DNA_methylase_N6_adenine_CS"/>
</dbReference>
<gene>
    <name evidence="3" type="ORF">QRD02_04435</name>
</gene>
<dbReference type="PANTHER" id="PTHR43542">
    <property type="entry name" value="METHYLTRANSFERASE"/>
    <property type="match status" value="1"/>
</dbReference>
<dbReference type="Pfam" id="PF03602">
    <property type="entry name" value="Cons_hypoth95"/>
    <property type="match status" value="1"/>
</dbReference>
<evidence type="ECO:0000256" key="1">
    <source>
        <dbReference type="ARBA" id="ARBA00022603"/>
    </source>
</evidence>
<dbReference type="PIRSF" id="PIRSF004553">
    <property type="entry name" value="CHP00095"/>
    <property type="match status" value="1"/>
</dbReference>
<dbReference type="InterPro" id="IPR029063">
    <property type="entry name" value="SAM-dependent_MTases_sf"/>
</dbReference>
<dbReference type="PANTHER" id="PTHR43542:SF1">
    <property type="entry name" value="METHYLTRANSFERASE"/>
    <property type="match status" value="1"/>
</dbReference>
<dbReference type="EMBL" id="JAUGQQ010000002">
    <property type="protein sequence ID" value="MDN3723618.1"/>
    <property type="molecule type" value="Genomic_DNA"/>
</dbReference>
<proteinExistence type="predicted"/>
<dbReference type="Gene3D" id="3.40.50.150">
    <property type="entry name" value="Vaccinia Virus protein VP39"/>
    <property type="match status" value="1"/>
</dbReference>
<dbReference type="PROSITE" id="PS00092">
    <property type="entry name" value="N6_MTASE"/>
    <property type="match status" value="1"/>
</dbReference>
<keyword evidence="4" id="KW-1185">Reference proteome</keyword>
<sequence>MRIISGTYKGRRLTAPKNLPVRPTTDFAKEALFNILRVRYAFEEIAVLDLFSGTGNISFEFASRGVPNITSVDVHLGCIQYINKVSEEFDFPIHTIKTDVFKYLEKAAGKFDVIFADPPYDFDISQFSIILKNIFEKKLLGEDGILIIEHSKMNDLSKNEHFTEARKYGGNVFSFFN</sequence>
<name>A0ABT8DEN5_9FLAO</name>
<reference evidence="3 4" key="1">
    <citation type="submission" date="2023-06" db="EMBL/GenBank/DDBJ databases">
        <authorList>
            <person name="Ye Y.-Q."/>
            <person name="Du Z.-J."/>
        </authorList>
    </citation>
    <scope>NUCLEOTIDE SEQUENCE [LARGE SCALE GENOMIC DNA]</scope>
    <source>
        <strain evidence="3 4">SDUM287046</strain>
    </source>
</reference>
<evidence type="ECO:0000313" key="3">
    <source>
        <dbReference type="EMBL" id="MDN3723618.1"/>
    </source>
</evidence>
<keyword evidence="2" id="KW-0808">Transferase</keyword>